<dbReference type="Pfam" id="PF21884">
    <property type="entry name" value="ZUO1-like_ZHD"/>
    <property type="match status" value="1"/>
</dbReference>
<evidence type="ECO:0000313" key="4">
    <source>
        <dbReference type="Proteomes" id="UP001146120"/>
    </source>
</evidence>
<evidence type="ECO:0000313" key="3">
    <source>
        <dbReference type="EMBL" id="DAZ99156.1"/>
    </source>
</evidence>
<dbReference type="AlphaFoldDB" id="A0AAV2Z108"/>
<dbReference type="InterPro" id="IPR001623">
    <property type="entry name" value="DnaJ_domain"/>
</dbReference>
<proteinExistence type="predicted"/>
<dbReference type="GO" id="GO:0030544">
    <property type="term" value="F:Hsp70 protein binding"/>
    <property type="evidence" value="ECO:0007669"/>
    <property type="project" value="InterPro"/>
</dbReference>
<evidence type="ECO:0000259" key="2">
    <source>
        <dbReference type="PROSITE" id="PS50076"/>
    </source>
</evidence>
<dbReference type="InterPro" id="IPR054076">
    <property type="entry name" value="ZUO1-like_ZHD"/>
</dbReference>
<dbReference type="GO" id="GO:0006450">
    <property type="term" value="P:regulation of translational fidelity"/>
    <property type="evidence" value="ECO:0007669"/>
    <property type="project" value="InterPro"/>
</dbReference>
<dbReference type="Proteomes" id="UP001146120">
    <property type="component" value="Unassembled WGS sequence"/>
</dbReference>
<feature type="region of interest" description="Disordered" evidence="1">
    <location>
        <begin position="282"/>
        <end position="348"/>
    </location>
</feature>
<name>A0AAV2Z108_9STRA</name>
<dbReference type="Gene3D" id="1.10.287.110">
    <property type="entry name" value="DnaJ domain"/>
    <property type="match status" value="1"/>
</dbReference>
<dbReference type="PANTHER" id="PTHR43999">
    <property type="entry name" value="DNAJ HOMOLOG SUBFAMILY C MEMBER 2"/>
    <property type="match status" value="1"/>
</dbReference>
<protein>
    <recommendedName>
        <fullName evidence="2">J domain-containing protein</fullName>
    </recommendedName>
</protein>
<dbReference type="SUPFAM" id="SSF46565">
    <property type="entry name" value="Chaperone J-domain"/>
    <property type="match status" value="1"/>
</dbReference>
<dbReference type="InterPro" id="IPR044634">
    <property type="entry name" value="Zuotin/DnaJC2"/>
</dbReference>
<evidence type="ECO:0000256" key="1">
    <source>
        <dbReference type="SAM" id="MobiDB-lite"/>
    </source>
</evidence>
<dbReference type="GO" id="GO:0043022">
    <property type="term" value="F:ribosome binding"/>
    <property type="evidence" value="ECO:0007669"/>
    <property type="project" value="InterPro"/>
</dbReference>
<dbReference type="GO" id="GO:0051083">
    <property type="term" value="P:'de novo' cotranslational protein folding"/>
    <property type="evidence" value="ECO:0007669"/>
    <property type="project" value="InterPro"/>
</dbReference>
<reference evidence="3" key="1">
    <citation type="submission" date="2022-11" db="EMBL/GenBank/DDBJ databases">
        <authorList>
            <person name="Morgan W.R."/>
            <person name="Tartar A."/>
        </authorList>
    </citation>
    <scope>NUCLEOTIDE SEQUENCE</scope>
    <source>
        <strain evidence="3">ARSEF 373</strain>
    </source>
</reference>
<feature type="compositionally biased region" description="Basic and acidic residues" evidence="1">
    <location>
        <begin position="283"/>
        <end position="344"/>
    </location>
</feature>
<dbReference type="InterPro" id="IPR036869">
    <property type="entry name" value="J_dom_sf"/>
</dbReference>
<dbReference type="GO" id="GO:0005829">
    <property type="term" value="C:cytosol"/>
    <property type="evidence" value="ECO:0007669"/>
    <property type="project" value="TreeGrafter"/>
</dbReference>
<comment type="caution">
    <text evidence="3">The sequence shown here is derived from an EMBL/GenBank/DDBJ whole genome shotgun (WGS) entry which is preliminary data.</text>
</comment>
<gene>
    <name evidence="3" type="ORF">N0F65_010240</name>
</gene>
<accession>A0AAV2Z108</accession>
<feature type="domain" description="J" evidence="2">
    <location>
        <begin position="91"/>
        <end position="158"/>
    </location>
</feature>
<dbReference type="SMART" id="SM00271">
    <property type="entry name" value="DnaJ"/>
    <property type="match status" value="1"/>
</dbReference>
<dbReference type="PANTHER" id="PTHR43999:SF1">
    <property type="entry name" value="DNAJ HOMOLOG SUBFAMILY C MEMBER 2"/>
    <property type="match status" value="1"/>
</dbReference>
<dbReference type="PROSITE" id="PS50076">
    <property type="entry name" value="DNAJ_2"/>
    <property type="match status" value="1"/>
</dbReference>
<reference evidence="3" key="2">
    <citation type="journal article" date="2023" name="Microbiol Resour">
        <title>Decontamination and Annotation of the Draft Genome Sequence of the Oomycete Lagenidium giganteum ARSEF 373.</title>
        <authorList>
            <person name="Morgan W.R."/>
            <person name="Tartar A."/>
        </authorList>
    </citation>
    <scope>NUCLEOTIDE SEQUENCE</scope>
    <source>
        <strain evidence="3">ARSEF 373</strain>
    </source>
</reference>
<dbReference type="EMBL" id="DAKRPA010000089">
    <property type="protein sequence ID" value="DAZ99156.1"/>
    <property type="molecule type" value="Genomic_DNA"/>
</dbReference>
<dbReference type="CDD" id="cd06257">
    <property type="entry name" value="DnaJ"/>
    <property type="match status" value="1"/>
</dbReference>
<organism evidence="3 4">
    <name type="scientific">Lagenidium giganteum</name>
    <dbReference type="NCBI Taxonomy" id="4803"/>
    <lineage>
        <taxon>Eukaryota</taxon>
        <taxon>Sar</taxon>
        <taxon>Stramenopiles</taxon>
        <taxon>Oomycota</taxon>
        <taxon>Peronosporomycetes</taxon>
        <taxon>Pythiales</taxon>
        <taxon>Pythiaceae</taxon>
    </lineage>
</organism>
<sequence length="419" mass="48226">MTTMELPLPPASFKKESEVRLGLGGYFHQKRVEPVGRTYHKRAKNVMRGRSASCESIDEAEKARDALKKEEAAILKKYRKSIKGKNFLDLTMYEQLGLQDVGFAVTEEQVKKAYHRVLIEHHPDKTGKTENDPNYLAVQKAFTTLTDPAKKRAYDSQCDFDEWIPSGKEKIQQNEKDGQGKCFYELYGPVFASNSRFSVKEPVPQLGDDETDIDTVYDFYDFWLKFESWREFTHDSEHDVESAEARDQKRWMAKKNEVVAKKKKKAEYARLANLVDRAMANDPRIKRVKQAEKDKKDQEKRRKEEEARAAIEAEQRAKEEAERLVREAEEREKEERKNNKMAKEKQKKMLRKIKKAFRELMAEAEDQGLEGAIDAAQTEDICDALEMEELQALVEAMGGSTDSLNAAGLAKVAEVLARI</sequence>
<dbReference type="Pfam" id="PF00226">
    <property type="entry name" value="DnaJ"/>
    <property type="match status" value="1"/>
</dbReference>
<keyword evidence="4" id="KW-1185">Reference proteome</keyword>